<reference evidence="1" key="2">
    <citation type="submission" date="2020-02" db="EMBL/GenBank/DDBJ databases">
        <authorList>
            <person name="Matsumoto Y."/>
            <person name="Motooka D."/>
            <person name="Nakamura S."/>
        </authorList>
    </citation>
    <scope>NUCLEOTIDE SEQUENCE</scope>
    <source>
        <strain evidence="1">JCM 12375</strain>
    </source>
</reference>
<sequence length="66" mass="7637">MNFWSLLEDGAWVLAALVASWMLYDAYRVGRDYDEEFLVHTIEDLGEDAAWQQGAIESDDIERPRS</sequence>
<accession>A0AAI8U253</accession>
<evidence type="ECO:0000313" key="2">
    <source>
        <dbReference type="EMBL" id="BDY32750.1"/>
    </source>
</evidence>
<keyword evidence="3" id="KW-1185">Reference proteome</keyword>
<reference evidence="2" key="3">
    <citation type="submission" date="2023-03" db="EMBL/GenBank/DDBJ databases">
        <title>Draft genome sequence of a Mycolicibacterium mageritense strain H4_3_1 isolated from a hybrid biological-inorganic system reactor.</title>
        <authorList>
            <person name="Feng X."/>
            <person name="Kazama D."/>
            <person name="Sato K."/>
            <person name="Kobayashi H."/>
        </authorList>
    </citation>
    <scope>NUCLEOTIDE SEQUENCE</scope>
    <source>
        <strain evidence="2">H4_3_1</strain>
    </source>
</reference>
<reference evidence="1 3" key="1">
    <citation type="journal article" date="2019" name="Emerg. Microbes Infect.">
        <title>Comprehensive subspecies identification of 175 nontuberculous mycobacteria species based on 7547 genomic profiles.</title>
        <authorList>
            <person name="Matsumoto Y."/>
            <person name="Kinjo T."/>
            <person name="Motooka D."/>
            <person name="Nabeya D."/>
            <person name="Jung N."/>
            <person name="Uechi K."/>
            <person name="Horii T."/>
            <person name="Iida T."/>
            <person name="Fujita J."/>
            <person name="Nakamura S."/>
        </authorList>
    </citation>
    <scope>NUCLEOTIDE SEQUENCE [LARGE SCALE GENOMIC DNA]</scope>
    <source>
        <strain evidence="1 3">JCM 12375</strain>
    </source>
</reference>
<protein>
    <submittedName>
        <fullName evidence="2">Uncharacterized protein</fullName>
    </submittedName>
</protein>
<evidence type="ECO:0000313" key="3">
    <source>
        <dbReference type="Proteomes" id="UP000465622"/>
    </source>
</evidence>
<organism evidence="2 4">
    <name type="scientific">Mycolicibacterium mageritense</name>
    <name type="common">Mycobacterium mageritense</name>
    <dbReference type="NCBI Taxonomy" id="53462"/>
    <lineage>
        <taxon>Bacteria</taxon>
        <taxon>Bacillati</taxon>
        <taxon>Actinomycetota</taxon>
        <taxon>Actinomycetes</taxon>
        <taxon>Mycobacteriales</taxon>
        <taxon>Mycobacteriaceae</taxon>
        <taxon>Mycolicibacterium</taxon>
    </lineage>
</organism>
<dbReference type="Proteomes" id="UP000465622">
    <property type="component" value="Chromosome"/>
</dbReference>
<dbReference type="RefSeq" id="WP_036443093.1">
    <property type="nucleotide sequence ID" value="NZ_AP022567.1"/>
</dbReference>
<evidence type="ECO:0000313" key="4">
    <source>
        <dbReference type="Proteomes" id="UP001241092"/>
    </source>
</evidence>
<dbReference type="Proteomes" id="UP001241092">
    <property type="component" value="Chromosome"/>
</dbReference>
<gene>
    <name evidence="2" type="ORF">hbim_06720</name>
    <name evidence="1" type="ORF">MMAGJ_73960</name>
</gene>
<dbReference type="EMBL" id="AP022567">
    <property type="protein sequence ID" value="BBX38114.1"/>
    <property type="molecule type" value="Genomic_DNA"/>
</dbReference>
<evidence type="ECO:0000313" key="1">
    <source>
        <dbReference type="EMBL" id="BBX38114.1"/>
    </source>
</evidence>
<dbReference type="AlphaFoldDB" id="A0AAI8U253"/>
<name>A0AAI8U253_MYCME</name>
<proteinExistence type="predicted"/>
<dbReference type="EMBL" id="AP027452">
    <property type="protein sequence ID" value="BDY32750.1"/>
    <property type="molecule type" value="Genomic_DNA"/>
</dbReference>